<dbReference type="AlphaFoldDB" id="A0A1I3GMA0"/>
<evidence type="ECO:0000313" key="1">
    <source>
        <dbReference type="EMBL" id="SFI24526.1"/>
    </source>
</evidence>
<gene>
    <name evidence="1" type="ORF">SAMN05444682_10331</name>
</gene>
<reference evidence="1 2" key="1">
    <citation type="submission" date="2016-10" db="EMBL/GenBank/DDBJ databases">
        <authorList>
            <person name="de Groot N.N."/>
        </authorList>
    </citation>
    <scope>NUCLEOTIDE SEQUENCE [LARGE SCALE GENOMIC DNA]</scope>
    <source>
        <strain evidence="1 2">RK1</strain>
    </source>
</reference>
<dbReference type="STRING" id="1477437.SAMN05444682_10331"/>
<protein>
    <submittedName>
        <fullName evidence="1">Uncharacterized protein</fullName>
    </submittedName>
</protein>
<name>A0A1I3GMA0_9SPHI</name>
<dbReference type="Proteomes" id="UP000198670">
    <property type="component" value="Unassembled WGS sequence"/>
</dbReference>
<accession>A0A1I3GMA0</accession>
<keyword evidence="2" id="KW-1185">Reference proteome</keyword>
<dbReference type="EMBL" id="FOQO01000003">
    <property type="protein sequence ID" value="SFI24526.1"/>
    <property type="molecule type" value="Genomic_DNA"/>
</dbReference>
<proteinExistence type="predicted"/>
<evidence type="ECO:0000313" key="2">
    <source>
        <dbReference type="Proteomes" id="UP000198670"/>
    </source>
</evidence>
<organism evidence="1 2">
    <name type="scientific">Parapedobacter indicus</name>
    <dbReference type="NCBI Taxonomy" id="1477437"/>
    <lineage>
        <taxon>Bacteria</taxon>
        <taxon>Pseudomonadati</taxon>
        <taxon>Bacteroidota</taxon>
        <taxon>Sphingobacteriia</taxon>
        <taxon>Sphingobacteriales</taxon>
        <taxon>Sphingobacteriaceae</taxon>
        <taxon>Parapedobacter</taxon>
    </lineage>
</organism>
<sequence length="79" mass="8918">MEKIIGFRIAGEHSRRVMRTVDLEKCSGDYELLGDEWPNEPESSAIVGPCFWLFRYSAIIAHPLATARGAPSEVRLRTL</sequence>